<dbReference type="EMBL" id="CP016428">
    <property type="protein sequence ID" value="ANW00685.1"/>
    <property type="molecule type" value="Genomic_DNA"/>
</dbReference>
<accession>A0A1B1UD57</accession>
<keyword evidence="2" id="KW-1185">Reference proteome</keyword>
<dbReference type="KEGG" id="bic:LMTR13_11400"/>
<evidence type="ECO:0000313" key="2">
    <source>
        <dbReference type="Proteomes" id="UP000092839"/>
    </source>
</evidence>
<name>A0A1B1UD57_9BRAD</name>
<proteinExistence type="predicted"/>
<dbReference type="Proteomes" id="UP000092839">
    <property type="component" value="Chromosome"/>
</dbReference>
<gene>
    <name evidence="1" type="ORF">LMTR13_11400</name>
</gene>
<evidence type="ECO:0000313" key="1">
    <source>
        <dbReference type="EMBL" id="ANW00685.1"/>
    </source>
</evidence>
<dbReference type="STRING" id="1274631.LMTR13_11400"/>
<dbReference type="RefSeq" id="WP_065727961.1">
    <property type="nucleotide sequence ID" value="NZ_CP016428.1"/>
</dbReference>
<protein>
    <submittedName>
        <fullName evidence="1">Uncharacterized protein</fullName>
    </submittedName>
</protein>
<organism evidence="1 2">
    <name type="scientific">Bradyrhizobium icense</name>
    <dbReference type="NCBI Taxonomy" id="1274631"/>
    <lineage>
        <taxon>Bacteria</taxon>
        <taxon>Pseudomonadati</taxon>
        <taxon>Pseudomonadota</taxon>
        <taxon>Alphaproteobacteria</taxon>
        <taxon>Hyphomicrobiales</taxon>
        <taxon>Nitrobacteraceae</taxon>
        <taxon>Bradyrhizobium</taxon>
    </lineage>
</organism>
<dbReference type="AlphaFoldDB" id="A0A1B1UD57"/>
<reference evidence="1 2" key="1">
    <citation type="submission" date="2016-07" db="EMBL/GenBank/DDBJ databases">
        <title>Complete genome sequence of Bradyrhizobium icense LMTR 13T, a potential inoculant strain isolated from lima bean (Phaseolus lunatus) in Peru.</title>
        <authorList>
            <person name="Ormeno-Orrillo E."/>
            <person name="Duran D."/>
            <person name="Rogel M.A."/>
            <person name="Rey L."/>
            <person name="Imperial J."/>
            <person name="Ruiz-Argueso T."/>
            <person name="Martinez-Romero E."/>
        </authorList>
    </citation>
    <scope>NUCLEOTIDE SEQUENCE [LARGE SCALE GENOMIC DNA]</scope>
    <source>
        <strain evidence="1 2">LMTR 13</strain>
    </source>
</reference>
<sequence>MKKPVEPDFQWIRPDGKPTQYFLELIQDMHARTHTMSVSKTEPANGEVLIYNSTTRQYEPGAN</sequence>